<proteinExistence type="predicted"/>
<organism evidence="2 3">
    <name type="scientific">Malassezia vespertilionis</name>
    <dbReference type="NCBI Taxonomy" id="2020962"/>
    <lineage>
        <taxon>Eukaryota</taxon>
        <taxon>Fungi</taxon>
        <taxon>Dikarya</taxon>
        <taxon>Basidiomycota</taxon>
        <taxon>Ustilaginomycotina</taxon>
        <taxon>Malasseziomycetes</taxon>
        <taxon>Malasseziales</taxon>
        <taxon>Malasseziaceae</taxon>
        <taxon>Malassezia</taxon>
    </lineage>
</organism>
<keyword evidence="3" id="KW-1185">Reference proteome</keyword>
<evidence type="ECO:0000256" key="1">
    <source>
        <dbReference type="SAM" id="Phobius"/>
    </source>
</evidence>
<dbReference type="PANTHER" id="PTHR38409:SF1">
    <property type="entry name" value="MITOCHONDRIAL ADAPTER PROTEIN MCP1"/>
    <property type="match status" value="1"/>
</dbReference>
<dbReference type="OrthoDB" id="10259513at2759"/>
<feature type="transmembrane region" description="Helical" evidence="1">
    <location>
        <begin position="71"/>
        <end position="92"/>
    </location>
</feature>
<dbReference type="AlphaFoldDB" id="A0A2N1J7R4"/>
<dbReference type="Proteomes" id="UP000232875">
    <property type="component" value="Unassembled WGS sequence"/>
</dbReference>
<reference evidence="2 3" key="1">
    <citation type="submission" date="2017-10" db="EMBL/GenBank/DDBJ databases">
        <title>A novel species of cold-tolerant Malassezia isolated from bats.</title>
        <authorList>
            <person name="Lorch J.M."/>
            <person name="Palmer J.M."/>
            <person name="Vanderwolf K.J."/>
            <person name="Schmidt K.Z."/>
            <person name="Verant M.L."/>
            <person name="Weller T.J."/>
            <person name="Blehert D.S."/>
        </authorList>
    </citation>
    <scope>NUCLEOTIDE SEQUENCE [LARGE SCALE GENOMIC DNA]</scope>
    <source>
        <strain evidence="2 3">NWHC:44797-103</strain>
    </source>
</reference>
<keyword evidence="1" id="KW-0812">Transmembrane</keyword>
<sequence>MEPQPHAGRRWLLRGATLVQTGTALTLGSVFIVHLAAPVVAALGGAANIDWANQTLLLGREYYQNALLEPIVVYGAFGAHVLHVVACLAAQLEPNALDVRNMAQRRRLPACPMPFVTYCRKQVDTKPS</sequence>
<evidence type="ECO:0000313" key="2">
    <source>
        <dbReference type="EMBL" id="PKI82605.1"/>
    </source>
</evidence>
<name>A0A2N1J7R4_9BASI</name>
<dbReference type="EMBL" id="KZ454994">
    <property type="protein sequence ID" value="PKI82605.1"/>
    <property type="molecule type" value="Genomic_DNA"/>
</dbReference>
<keyword evidence="1" id="KW-1133">Transmembrane helix</keyword>
<feature type="transmembrane region" description="Helical" evidence="1">
    <location>
        <begin position="12"/>
        <end position="37"/>
    </location>
</feature>
<dbReference type="GO" id="GO:0055088">
    <property type="term" value="P:lipid homeostasis"/>
    <property type="evidence" value="ECO:0007669"/>
    <property type="project" value="InterPro"/>
</dbReference>
<dbReference type="PANTHER" id="PTHR38409">
    <property type="entry name" value="MDM10-COMPLEMENTING PROTEIN 1"/>
    <property type="match status" value="1"/>
</dbReference>
<gene>
    <name evidence="2" type="ORF">MVES_003380</name>
</gene>
<evidence type="ECO:0000313" key="3">
    <source>
        <dbReference type="Proteomes" id="UP000232875"/>
    </source>
</evidence>
<protein>
    <submittedName>
        <fullName evidence="2">Uncharacterized protein</fullName>
    </submittedName>
</protein>
<dbReference type="InterPro" id="IPR039960">
    <property type="entry name" value="MCP1"/>
</dbReference>
<accession>A0A2N1J7R4</accession>
<keyword evidence="1" id="KW-0472">Membrane</keyword>